<dbReference type="OrthoDB" id="129242at2"/>
<accession>A0A3G2L5A2</accession>
<dbReference type="AlphaFoldDB" id="A0A3G2L5A2"/>
<dbReference type="EMBL" id="CP032050">
    <property type="protein sequence ID" value="AYN67423.1"/>
    <property type="molecule type" value="Genomic_DNA"/>
</dbReference>
<organism evidence="1 2">
    <name type="scientific">Euzebyella marina</name>
    <dbReference type="NCBI Taxonomy" id="1761453"/>
    <lineage>
        <taxon>Bacteria</taxon>
        <taxon>Pseudomonadati</taxon>
        <taxon>Bacteroidota</taxon>
        <taxon>Flavobacteriia</taxon>
        <taxon>Flavobacteriales</taxon>
        <taxon>Flavobacteriaceae</taxon>
        <taxon>Euzebyella</taxon>
    </lineage>
</organism>
<name>A0A3G2L5A2_9FLAO</name>
<proteinExistence type="predicted"/>
<dbReference type="Proteomes" id="UP000276309">
    <property type="component" value="Chromosome"/>
</dbReference>
<keyword evidence="2" id="KW-1185">Reference proteome</keyword>
<dbReference type="InterPro" id="IPR027056">
    <property type="entry name" value="Gluconate_2DH_su3"/>
</dbReference>
<protein>
    <submittedName>
        <fullName evidence="1">Gluconate 2-dehydrogenase subunit 3 family protein</fullName>
    </submittedName>
</protein>
<dbReference type="KEGG" id="emar:D1013_08640"/>
<gene>
    <name evidence="1" type="ORF">D1013_08640</name>
</gene>
<dbReference type="Pfam" id="PF13618">
    <property type="entry name" value="Gluconate_2-dh3"/>
    <property type="match status" value="1"/>
</dbReference>
<evidence type="ECO:0000313" key="1">
    <source>
        <dbReference type="EMBL" id="AYN67423.1"/>
    </source>
</evidence>
<dbReference type="RefSeq" id="WP_121848444.1">
    <property type="nucleotide sequence ID" value="NZ_CP032050.1"/>
</dbReference>
<evidence type="ECO:0000313" key="2">
    <source>
        <dbReference type="Proteomes" id="UP000276309"/>
    </source>
</evidence>
<sequence>MDRRKSIQTMILGAGASALAFHSCKTDKGEAAPANADASVNTDTKYYGRTPQEAERDEKLHDEQLFNEHEMETIAVLSEVILPPKEPHGGPLEADVPEFIEFIGKDMPQMQNTLLGGLMWLDHKSNTDYGVEFKSASLDQQKEILDQICNQDMEVSLDDQPLEIQFFALMRNLVVTGYYTSKVGIADLGYKGNQPNVWDGVPDDVLKKHGVEYDPEWIAKCVDQSTRNVIAEWDDEGNLLT</sequence>
<reference evidence="1 2" key="1">
    <citation type="submission" date="2018-08" db="EMBL/GenBank/DDBJ databases">
        <title>The reduced genetic potential of extracellular carbohydrate catabolism in Euzebyella marina RN62, a Flavobacteriia bacterium isolated from the hadal water.</title>
        <authorList>
            <person name="Xue C."/>
        </authorList>
    </citation>
    <scope>NUCLEOTIDE SEQUENCE [LARGE SCALE GENOMIC DNA]</scope>
    <source>
        <strain evidence="1 2">RN62</strain>
    </source>
</reference>